<dbReference type="HOGENOM" id="CLU_1147497_0_0_1"/>
<keyword evidence="3" id="KW-1185">Reference proteome</keyword>
<dbReference type="Proteomes" id="UP000054538">
    <property type="component" value="Unassembled WGS sequence"/>
</dbReference>
<reference evidence="2 3" key="1">
    <citation type="submission" date="2014-04" db="EMBL/GenBank/DDBJ databases">
        <authorList>
            <consortium name="DOE Joint Genome Institute"/>
            <person name="Kuo A."/>
            <person name="Kohler A."/>
            <person name="Jargeat P."/>
            <person name="Nagy L.G."/>
            <person name="Floudas D."/>
            <person name="Copeland A."/>
            <person name="Barry K.W."/>
            <person name="Cichocki N."/>
            <person name="Veneault-Fourrey C."/>
            <person name="LaButti K."/>
            <person name="Lindquist E.A."/>
            <person name="Lipzen A."/>
            <person name="Lundell T."/>
            <person name="Morin E."/>
            <person name="Murat C."/>
            <person name="Sun H."/>
            <person name="Tunlid A."/>
            <person name="Henrissat B."/>
            <person name="Grigoriev I.V."/>
            <person name="Hibbett D.S."/>
            <person name="Martin F."/>
            <person name="Nordberg H.P."/>
            <person name="Cantor M.N."/>
            <person name="Hua S.X."/>
        </authorList>
    </citation>
    <scope>NUCLEOTIDE SEQUENCE [LARGE SCALE GENOMIC DNA]</scope>
    <source>
        <strain evidence="2 3">Ve08.2h10</strain>
    </source>
</reference>
<dbReference type="STRING" id="930991.A0A0D0D2U8"/>
<protein>
    <submittedName>
        <fullName evidence="2">Unplaced genomic scaffold scaffold_812, whole genome shotgun sequence</fullName>
    </submittedName>
</protein>
<dbReference type="OrthoDB" id="2668145at2759"/>
<reference evidence="3" key="2">
    <citation type="submission" date="2015-01" db="EMBL/GenBank/DDBJ databases">
        <title>Evolutionary Origins and Diversification of the Mycorrhizal Mutualists.</title>
        <authorList>
            <consortium name="DOE Joint Genome Institute"/>
            <consortium name="Mycorrhizal Genomics Consortium"/>
            <person name="Kohler A."/>
            <person name="Kuo A."/>
            <person name="Nagy L.G."/>
            <person name="Floudas D."/>
            <person name="Copeland A."/>
            <person name="Barry K.W."/>
            <person name="Cichocki N."/>
            <person name="Veneault-Fourrey C."/>
            <person name="LaButti K."/>
            <person name="Lindquist E.A."/>
            <person name="Lipzen A."/>
            <person name="Lundell T."/>
            <person name="Morin E."/>
            <person name="Murat C."/>
            <person name="Riley R."/>
            <person name="Ohm R."/>
            <person name="Sun H."/>
            <person name="Tunlid A."/>
            <person name="Henrissat B."/>
            <person name="Grigoriev I.V."/>
            <person name="Hibbett D.S."/>
            <person name="Martin F."/>
        </authorList>
    </citation>
    <scope>NUCLEOTIDE SEQUENCE [LARGE SCALE GENOMIC DNA]</scope>
    <source>
        <strain evidence="3">Ve08.2h10</strain>
    </source>
</reference>
<evidence type="ECO:0000256" key="1">
    <source>
        <dbReference type="SAM" id="MobiDB-lite"/>
    </source>
</evidence>
<proteinExistence type="predicted"/>
<gene>
    <name evidence="2" type="ORF">PAXRUDRAFT_153860</name>
</gene>
<dbReference type="InParanoid" id="A0A0D0D2U8"/>
<dbReference type="EMBL" id="KN825634">
    <property type="protein sequence ID" value="KIK82358.1"/>
    <property type="molecule type" value="Genomic_DNA"/>
</dbReference>
<name>A0A0D0D2U8_9AGAM</name>
<organism evidence="2 3">
    <name type="scientific">Paxillus rubicundulus Ve08.2h10</name>
    <dbReference type="NCBI Taxonomy" id="930991"/>
    <lineage>
        <taxon>Eukaryota</taxon>
        <taxon>Fungi</taxon>
        <taxon>Dikarya</taxon>
        <taxon>Basidiomycota</taxon>
        <taxon>Agaricomycotina</taxon>
        <taxon>Agaricomycetes</taxon>
        <taxon>Agaricomycetidae</taxon>
        <taxon>Boletales</taxon>
        <taxon>Paxilineae</taxon>
        <taxon>Paxillaceae</taxon>
        <taxon>Paxillus</taxon>
    </lineage>
</organism>
<feature type="region of interest" description="Disordered" evidence="1">
    <location>
        <begin position="85"/>
        <end position="113"/>
    </location>
</feature>
<accession>A0A0D0D2U8</accession>
<evidence type="ECO:0000313" key="3">
    <source>
        <dbReference type="Proteomes" id="UP000054538"/>
    </source>
</evidence>
<evidence type="ECO:0000313" key="2">
    <source>
        <dbReference type="EMBL" id="KIK82358.1"/>
    </source>
</evidence>
<sequence>MNFLQASRLIWVNPAPAFAKMTVHFTCLKEFKYKIPNRVQVMIVLAKLPQYMNVVAHLLNINLDDITIQSIECMATMAWQQYSSRRKPNEHLSSNKKKKRRGKHSVEGQAKQDQCHLNHLANEPPPFFTFTVMLSIPEELSSSTPTVTIPVDPRQLSHTMGIQHYGLPAFPHTQCAVDLTHHLRVTPTSKTVCCLDLVVTCQDFVFDFDVPIVKHPCLEECISALAASTSLAPTFWWQKAVT</sequence>
<dbReference type="AlphaFoldDB" id="A0A0D0D2U8"/>
<feature type="compositionally biased region" description="Basic residues" evidence="1">
    <location>
        <begin position="85"/>
        <end position="103"/>
    </location>
</feature>